<proteinExistence type="predicted"/>
<evidence type="ECO:0000313" key="4">
    <source>
        <dbReference type="EMBL" id="CBY41979.1"/>
    </source>
</evidence>
<dbReference type="Gene3D" id="4.10.400.10">
    <property type="entry name" value="Low-density Lipoprotein Receptor"/>
    <property type="match status" value="1"/>
</dbReference>
<feature type="disulfide bond" evidence="2">
    <location>
        <begin position="51"/>
        <end position="66"/>
    </location>
</feature>
<dbReference type="CDD" id="cd00112">
    <property type="entry name" value="LDLa"/>
    <property type="match status" value="1"/>
</dbReference>
<dbReference type="SMART" id="SM00192">
    <property type="entry name" value="LDLa"/>
    <property type="match status" value="1"/>
</dbReference>
<evidence type="ECO:0000256" key="3">
    <source>
        <dbReference type="SAM" id="Phobius"/>
    </source>
</evidence>
<name>E4Z2Q1_OIKDI</name>
<dbReference type="EMBL" id="FN656772">
    <property type="protein sequence ID" value="CBY41979.1"/>
    <property type="molecule type" value="Genomic_DNA"/>
</dbReference>
<feature type="transmembrane region" description="Helical" evidence="3">
    <location>
        <begin position="187"/>
        <end position="208"/>
    </location>
</feature>
<sequence length="247" mass="27796">MTLYEFLAGECNGQKETFDGSDEVGCGSCFQQYTCGANTPMFSCLPLENICDGKSDCPDGSDEVNCCRWTQWGAWQERLVYNSEEITNIRYRQAIKKIDKFYHFKFRDCGRTTISGGKLAPDANCRCPGEKDYIQEWKTSSFSQAESGGITWEEIEQNKVNNDGSYSNQTQSGMKAPDEPLLGTPSLVGIGAGALALLIFLAFSFIYCRRKKKRKVLKQKTLTRIEEEFSKEVMNPYSSYSGYTVSV</sequence>
<dbReference type="SUPFAM" id="SSF57424">
    <property type="entry name" value="LDL receptor-like module"/>
    <property type="match status" value="1"/>
</dbReference>
<keyword evidence="3" id="KW-0472">Membrane</keyword>
<organism evidence="4">
    <name type="scientific">Oikopleura dioica</name>
    <name type="common">Tunicate</name>
    <dbReference type="NCBI Taxonomy" id="34765"/>
    <lineage>
        <taxon>Eukaryota</taxon>
        <taxon>Metazoa</taxon>
        <taxon>Chordata</taxon>
        <taxon>Tunicata</taxon>
        <taxon>Appendicularia</taxon>
        <taxon>Copelata</taxon>
        <taxon>Oikopleuridae</taxon>
        <taxon>Oikopleura</taxon>
    </lineage>
</organism>
<gene>
    <name evidence="4" type="ORF">GSOID_T00024077001</name>
</gene>
<dbReference type="PROSITE" id="PS50068">
    <property type="entry name" value="LDLRA_2"/>
    <property type="match status" value="1"/>
</dbReference>
<keyword evidence="3" id="KW-1133">Transmembrane helix</keyword>
<dbReference type="Pfam" id="PF00057">
    <property type="entry name" value="Ldl_recept_a"/>
    <property type="match status" value="1"/>
</dbReference>
<dbReference type="InterPro" id="IPR036055">
    <property type="entry name" value="LDL_receptor-like_sf"/>
</dbReference>
<comment type="caution">
    <text evidence="2">Lacks conserved residue(s) required for the propagation of feature annotation.</text>
</comment>
<evidence type="ECO:0000256" key="2">
    <source>
        <dbReference type="PROSITE-ProRule" id="PRU00124"/>
    </source>
</evidence>
<protein>
    <submittedName>
        <fullName evidence="4">Uncharacterized protein</fullName>
    </submittedName>
</protein>
<dbReference type="InterPro" id="IPR002172">
    <property type="entry name" value="LDrepeatLR_classA_rpt"/>
</dbReference>
<keyword evidence="3" id="KW-0812">Transmembrane</keyword>
<accession>E4Z2Q1</accession>
<evidence type="ECO:0000256" key="1">
    <source>
        <dbReference type="ARBA" id="ARBA00023157"/>
    </source>
</evidence>
<dbReference type="Proteomes" id="UP000011014">
    <property type="component" value="Unassembled WGS sequence"/>
</dbReference>
<reference evidence="4" key="1">
    <citation type="journal article" date="2010" name="Science">
        <title>Plasticity of animal genome architecture unmasked by rapid evolution of a pelagic tunicate.</title>
        <authorList>
            <person name="Denoeud F."/>
            <person name="Henriet S."/>
            <person name="Mungpakdee S."/>
            <person name="Aury J.M."/>
            <person name="Da Silva C."/>
            <person name="Brinkmann H."/>
            <person name="Mikhaleva J."/>
            <person name="Olsen L.C."/>
            <person name="Jubin C."/>
            <person name="Canestro C."/>
            <person name="Bouquet J.M."/>
            <person name="Danks G."/>
            <person name="Poulain J."/>
            <person name="Campsteijn C."/>
            <person name="Adamski M."/>
            <person name="Cross I."/>
            <person name="Yadetie F."/>
            <person name="Muffato M."/>
            <person name="Louis A."/>
            <person name="Butcher S."/>
            <person name="Tsagkogeorga G."/>
            <person name="Konrad A."/>
            <person name="Singh S."/>
            <person name="Jensen M.F."/>
            <person name="Cong E.H."/>
            <person name="Eikeseth-Otteraa H."/>
            <person name="Noel B."/>
            <person name="Anthouard V."/>
            <person name="Porcel B.M."/>
            <person name="Kachouri-Lafond R."/>
            <person name="Nishino A."/>
            <person name="Ugolini M."/>
            <person name="Chourrout P."/>
            <person name="Nishida H."/>
            <person name="Aasland R."/>
            <person name="Huzurbazar S."/>
            <person name="Westhof E."/>
            <person name="Delsuc F."/>
            <person name="Lehrach H."/>
            <person name="Reinhardt R."/>
            <person name="Weissenbach J."/>
            <person name="Roy S.W."/>
            <person name="Artiguenave F."/>
            <person name="Postlethwait J.H."/>
            <person name="Manak J.R."/>
            <person name="Thompson E.M."/>
            <person name="Jaillon O."/>
            <person name="Du Pasquier L."/>
            <person name="Boudinot P."/>
            <person name="Liberles D.A."/>
            <person name="Volff J.N."/>
            <person name="Philippe H."/>
            <person name="Lenhard B."/>
            <person name="Roest Crollius H."/>
            <person name="Wincker P."/>
            <person name="Chourrout D."/>
        </authorList>
    </citation>
    <scope>NUCLEOTIDE SEQUENCE [LARGE SCALE GENOMIC DNA]</scope>
</reference>
<keyword evidence="1 2" id="KW-1015">Disulfide bond</keyword>
<dbReference type="AlphaFoldDB" id="E4Z2Q1"/>